<dbReference type="Proteomes" id="UP000699462">
    <property type="component" value="Unassembled WGS sequence"/>
</dbReference>
<name>A0A8T0DLL6_9TREM</name>
<protein>
    <submittedName>
        <fullName evidence="1">Uncharacterized protein</fullName>
    </submittedName>
</protein>
<evidence type="ECO:0000313" key="1">
    <source>
        <dbReference type="EMBL" id="KAF8568815.1"/>
    </source>
</evidence>
<comment type="caution">
    <text evidence="1">The sequence shown here is derived from an EMBL/GenBank/DDBJ whole genome shotgun (WGS) entry which is preliminary data.</text>
</comment>
<proteinExistence type="predicted"/>
<accession>A0A8T0DLL6</accession>
<sequence length="251" mass="26818">MSWQMPQYGSHRQHPSLGSLGDYYQTSHPVPDDLPTDEHWCLKGLQLREGVLVANAQICCVDASASTTSTFMHSGCTLVSEDDSLHVVAHSGGTGSDCDIIPWQSRPCPHSWPEDVDLTKSVNLAAVRRSVSCVTDAKSFTGRQQSLDPRVVATLPARRECELPRQTQTAPDAVVLPVATGMVLSTAATTSIYSNSSSTATLSTVTLTTGSFPSISISPFGPTRTVWPSFTATSSSSTPLTLTGEHKALRI</sequence>
<gene>
    <name evidence="1" type="ORF">P879_03857</name>
</gene>
<organism evidence="1 2">
    <name type="scientific">Paragonimus westermani</name>
    <dbReference type="NCBI Taxonomy" id="34504"/>
    <lineage>
        <taxon>Eukaryota</taxon>
        <taxon>Metazoa</taxon>
        <taxon>Spiralia</taxon>
        <taxon>Lophotrochozoa</taxon>
        <taxon>Platyhelminthes</taxon>
        <taxon>Trematoda</taxon>
        <taxon>Digenea</taxon>
        <taxon>Plagiorchiida</taxon>
        <taxon>Troglotremata</taxon>
        <taxon>Troglotrematidae</taxon>
        <taxon>Paragonimus</taxon>
    </lineage>
</organism>
<evidence type="ECO:0000313" key="2">
    <source>
        <dbReference type="Proteomes" id="UP000699462"/>
    </source>
</evidence>
<dbReference type="AlphaFoldDB" id="A0A8T0DLL6"/>
<reference evidence="1 2" key="1">
    <citation type="submission" date="2019-07" db="EMBL/GenBank/DDBJ databases">
        <title>Annotation for the trematode Paragonimus westermani.</title>
        <authorList>
            <person name="Choi Y.-J."/>
        </authorList>
    </citation>
    <scope>NUCLEOTIDE SEQUENCE [LARGE SCALE GENOMIC DNA]</scope>
    <source>
        <strain evidence="1">180907_Pwestermani</strain>
    </source>
</reference>
<keyword evidence="2" id="KW-1185">Reference proteome</keyword>
<dbReference type="EMBL" id="JTDF01002410">
    <property type="protein sequence ID" value="KAF8568815.1"/>
    <property type="molecule type" value="Genomic_DNA"/>
</dbReference>